<dbReference type="GO" id="GO:0030145">
    <property type="term" value="F:manganese ion binding"/>
    <property type="evidence" value="ECO:0007669"/>
    <property type="project" value="InterPro"/>
</dbReference>
<keyword evidence="6" id="KW-0031">Aminopeptidase</keyword>
<dbReference type="InterPro" id="IPR000994">
    <property type="entry name" value="Pept_M24"/>
</dbReference>
<evidence type="ECO:0000256" key="5">
    <source>
        <dbReference type="ARBA" id="ARBA00012574"/>
    </source>
</evidence>
<evidence type="ECO:0000256" key="4">
    <source>
        <dbReference type="ARBA" id="ARBA00008766"/>
    </source>
</evidence>
<keyword evidence="9" id="KW-0482">Metalloprotease</keyword>
<comment type="cofactor">
    <cofactor evidence="2">
        <name>Mn(2+)</name>
        <dbReference type="ChEBI" id="CHEBI:29035"/>
    </cofactor>
</comment>
<comment type="function">
    <text evidence="3">Catalyzes the removal of a penultimate prolyl residue from the N-termini of peptides.</text>
</comment>
<evidence type="ECO:0000256" key="8">
    <source>
        <dbReference type="ARBA" id="ARBA00022801"/>
    </source>
</evidence>
<dbReference type="SMART" id="SM01011">
    <property type="entry name" value="AMP_N"/>
    <property type="match status" value="1"/>
</dbReference>
<dbReference type="GO" id="GO:0006508">
    <property type="term" value="P:proteolysis"/>
    <property type="evidence" value="ECO:0007669"/>
    <property type="project" value="TreeGrafter"/>
</dbReference>
<evidence type="ECO:0000256" key="6">
    <source>
        <dbReference type="ARBA" id="ARBA00022438"/>
    </source>
</evidence>
<dbReference type="InterPro" id="IPR029149">
    <property type="entry name" value="Creatin/AminoP/Spt16_N"/>
</dbReference>
<gene>
    <name evidence="13" type="ORF">BT63DRAFT_446477</name>
</gene>
<organism evidence="13 14">
    <name type="scientific">Microthyrium microscopicum</name>
    <dbReference type="NCBI Taxonomy" id="703497"/>
    <lineage>
        <taxon>Eukaryota</taxon>
        <taxon>Fungi</taxon>
        <taxon>Dikarya</taxon>
        <taxon>Ascomycota</taxon>
        <taxon>Pezizomycotina</taxon>
        <taxon>Dothideomycetes</taxon>
        <taxon>Dothideomycetes incertae sedis</taxon>
        <taxon>Microthyriales</taxon>
        <taxon>Microthyriaceae</taxon>
        <taxon>Microthyrium</taxon>
    </lineage>
</organism>
<dbReference type="SUPFAM" id="SSF55920">
    <property type="entry name" value="Creatinase/aminopeptidase"/>
    <property type="match status" value="1"/>
</dbReference>
<dbReference type="GO" id="GO:0070006">
    <property type="term" value="F:metalloaminopeptidase activity"/>
    <property type="evidence" value="ECO:0007669"/>
    <property type="project" value="InterPro"/>
</dbReference>
<dbReference type="OrthoDB" id="4215474at2759"/>
<feature type="domain" description="Aminopeptidase P N-terminal" evidence="12">
    <location>
        <begin position="65"/>
        <end position="199"/>
    </location>
</feature>
<evidence type="ECO:0000313" key="14">
    <source>
        <dbReference type="Proteomes" id="UP000799302"/>
    </source>
</evidence>
<dbReference type="Pfam" id="PF00557">
    <property type="entry name" value="Peptidase_M24"/>
    <property type="match status" value="1"/>
</dbReference>
<dbReference type="SUPFAM" id="SSF53092">
    <property type="entry name" value="Creatinase/prolidase N-terminal domain"/>
    <property type="match status" value="1"/>
</dbReference>
<comment type="similarity">
    <text evidence="4">Belongs to the peptidase M24B family.</text>
</comment>
<evidence type="ECO:0000256" key="9">
    <source>
        <dbReference type="ARBA" id="ARBA00023049"/>
    </source>
</evidence>
<sequence>MRQIFRVIRPVIRNGVRHGKRPDQARWFTQSRRCMQVSAADLQFGQPVHETHPHLLKAGELTRGITALEYYQRRQKLAALLPEKSIAILAAADVKYRSGPVFYPFHQNTDFFYLTGFQEPEAVAIIDKRSSEPVFHLLVREKDAQAELWEGARSGTQAAMDVFNADESGDVTQLSTLLPKILDGATNVYTNLQHLSTPDSSVSRFFNSTSKDSKFSSMLGRLNDGSKLQAQSLEPLMSEIRVLKSQAEVAVMRKAGQISGRVLTDAMRQPWETEKDLHAFLDYQFRIKGCDSEAYVPVVASGKNALGIHYVRNDEEINDGSMILTDAGGSYGGYITDITRTWPNSGKFTDLQRDLYETVLQVQRSCVALCREDANLSLDEIHNVATRSLKDGLKRLNFDVSGNAMDILFPHHLGHHIGLDVHDCRKIPRRDKLKDGMCVTIEPGIYVPDNDRWPAWFRGMGIRIEDSICVTKGHPLVLTTEAVKEVVDIEALRH</sequence>
<proteinExistence type="inferred from homology"/>
<evidence type="ECO:0000256" key="3">
    <source>
        <dbReference type="ARBA" id="ARBA00002443"/>
    </source>
</evidence>
<keyword evidence="14" id="KW-1185">Reference proteome</keyword>
<evidence type="ECO:0000259" key="12">
    <source>
        <dbReference type="SMART" id="SM01011"/>
    </source>
</evidence>
<protein>
    <recommendedName>
        <fullName evidence="5">Xaa-Pro aminopeptidase</fullName>
        <ecNumber evidence="5">3.4.11.9</ecNumber>
    </recommendedName>
    <alternativeName>
        <fullName evidence="11">Aminoacylproline aminopeptidase</fullName>
    </alternativeName>
</protein>
<comment type="catalytic activity">
    <reaction evidence="1">
        <text>Release of any N-terminal amino acid, including proline, that is linked to proline, even from a dipeptide or tripeptide.</text>
        <dbReference type="EC" id="3.4.11.9"/>
    </reaction>
</comment>
<dbReference type="Gene3D" id="3.40.350.10">
    <property type="entry name" value="Creatinase/prolidase N-terminal domain"/>
    <property type="match status" value="1"/>
</dbReference>
<dbReference type="AlphaFoldDB" id="A0A6A6UDB8"/>
<evidence type="ECO:0000313" key="13">
    <source>
        <dbReference type="EMBL" id="KAF2669850.1"/>
    </source>
</evidence>
<reference evidence="13" key="1">
    <citation type="journal article" date="2020" name="Stud. Mycol.">
        <title>101 Dothideomycetes genomes: a test case for predicting lifestyles and emergence of pathogens.</title>
        <authorList>
            <person name="Haridas S."/>
            <person name="Albert R."/>
            <person name="Binder M."/>
            <person name="Bloem J."/>
            <person name="Labutti K."/>
            <person name="Salamov A."/>
            <person name="Andreopoulos B."/>
            <person name="Baker S."/>
            <person name="Barry K."/>
            <person name="Bills G."/>
            <person name="Bluhm B."/>
            <person name="Cannon C."/>
            <person name="Castanera R."/>
            <person name="Culley D."/>
            <person name="Daum C."/>
            <person name="Ezra D."/>
            <person name="Gonzalez J."/>
            <person name="Henrissat B."/>
            <person name="Kuo A."/>
            <person name="Liang C."/>
            <person name="Lipzen A."/>
            <person name="Lutzoni F."/>
            <person name="Magnuson J."/>
            <person name="Mondo S."/>
            <person name="Nolan M."/>
            <person name="Ohm R."/>
            <person name="Pangilinan J."/>
            <person name="Park H.-J."/>
            <person name="Ramirez L."/>
            <person name="Alfaro M."/>
            <person name="Sun H."/>
            <person name="Tritt A."/>
            <person name="Yoshinaga Y."/>
            <person name="Zwiers L.-H."/>
            <person name="Turgeon B."/>
            <person name="Goodwin S."/>
            <person name="Spatafora J."/>
            <person name="Crous P."/>
            <person name="Grigoriev I."/>
        </authorList>
    </citation>
    <scope>NUCLEOTIDE SEQUENCE</scope>
    <source>
        <strain evidence="13">CBS 115976</strain>
    </source>
</reference>
<evidence type="ECO:0000256" key="11">
    <source>
        <dbReference type="ARBA" id="ARBA00030849"/>
    </source>
</evidence>
<name>A0A6A6UDB8_9PEZI</name>
<dbReference type="InterPro" id="IPR052433">
    <property type="entry name" value="X-Pro_dipept-like"/>
</dbReference>
<dbReference type="EC" id="3.4.11.9" evidence="5"/>
<dbReference type="Pfam" id="PF05195">
    <property type="entry name" value="AMP_N"/>
    <property type="match status" value="1"/>
</dbReference>
<evidence type="ECO:0000256" key="2">
    <source>
        <dbReference type="ARBA" id="ARBA00001936"/>
    </source>
</evidence>
<dbReference type="GO" id="GO:0005739">
    <property type="term" value="C:mitochondrion"/>
    <property type="evidence" value="ECO:0007669"/>
    <property type="project" value="TreeGrafter"/>
</dbReference>
<dbReference type="EMBL" id="MU004234">
    <property type="protein sequence ID" value="KAF2669850.1"/>
    <property type="molecule type" value="Genomic_DNA"/>
</dbReference>
<dbReference type="PANTHER" id="PTHR43226:SF4">
    <property type="entry name" value="XAA-PRO AMINOPEPTIDASE 3"/>
    <property type="match status" value="1"/>
</dbReference>
<keyword evidence="7" id="KW-0479">Metal-binding</keyword>
<dbReference type="Gene3D" id="3.90.230.10">
    <property type="entry name" value="Creatinase/methionine aminopeptidase superfamily"/>
    <property type="match status" value="1"/>
</dbReference>
<accession>A0A6A6UDB8</accession>
<keyword evidence="6" id="KW-0645">Protease</keyword>
<dbReference type="InterPro" id="IPR036005">
    <property type="entry name" value="Creatinase/aminopeptidase-like"/>
</dbReference>
<evidence type="ECO:0000256" key="7">
    <source>
        <dbReference type="ARBA" id="ARBA00022723"/>
    </source>
</evidence>
<evidence type="ECO:0000256" key="1">
    <source>
        <dbReference type="ARBA" id="ARBA00001424"/>
    </source>
</evidence>
<dbReference type="InterPro" id="IPR007865">
    <property type="entry name" value="Aminopep_P_N"/>
</dbReference>
<keyword evidence="10" id="KW-0464">Manganese</keyword>
<dbReference type="CDD" id="cd01087">
    <property type="entry name" value="Prolidase"/>
    <property type="match status" value="1"/>
</dbReference>
<evidence type="ECO:0000256" key="10">
    <source>
        <dbReference type="ARBA" id="ARBA00023211"/>
    </source>
</evidence>
<dbReference type="PANTHER" id="PTHR43226">
    <property type="entry name" value="XAA-PRO AMINOPEPTIDASE 3"/>
    <property type="match status" value="1"/>
</dbReference>
<dbReference type="Proteomes" id="UP000799302">
    <property type="component" value="Unassembled WGS sequence"/>
</dbReference>
<keyword evidence="8" id="KW-0378">Hydrolase</keyword>